<dbReference type="PROSITE" id="PS00197">
    <property type="entry name" value="2FE2S_FER_1"/>
    <property type="match status" value="1"/>
</dbReference>
<sequence length="154" mass="16357">MIEFTLNGKAVKYEGDGKRPLLWYVRDELNLTGSKYGCGIAQCGACTMHLNGAPVRSCSVPMSAVAGGKVTTIEGLDGKTAEAVQQAWQSLDVVQCGYCQSGQVMSAVALLANNQAPNDADIDQAMEGNLCRCATYQRIRGAIHQAADNLAREA</sequence>
<reference evidence="8" key="1">
    <citation type="submission" date="2021-03" db="EMBL/GenBank/DDBJ databases">
        <title>novel species isolated from a fishpond in China.</title>
        <authorList>
            <person name="Lu H."/>
            <person name="Cai Z."/>
        </authorList>
    </citation>
    <scope>NUCLEOTIDE SEQUENCE</scope>
    <source>
        <strain evidence="8">JCM 30855</strain>
    </source>
</reference>
<feature type="domain" description="2Fe-2S ferredoxin-type" evidence="7">
    <location>
        <begin position="1"/>
        <end position="76"/>
    </location>
</feature>
<dbReference type="InterPro" id="IPR036010">
    <property type="entry name" value="2Fe-2S_ferredoxin-like_sf"/>
</dbReference>
<evidence type="ECO:0000256" key="1">
    <source>
        <dbReference type="ARBA" id="ARBA00022714"/>
    </source>
</evidence>
<dbReference type="InterPro" id="IPR001041">
    <property type="entry name" value="2Fe-2S_ferredoxin-type"/>
</dbReference>
<dbReference type="Pfam" id="PF00111">
    <property type="entry name" value="Fer2"/>
    <property type="match status" value="1"/>
</dbReference>
<keyword evidence="1" id="KW-0001">2Fe-2S</keyword>
<evidence type="ECO:0000256" key="3">
    <source>
        <dbReference type="ARBA" id="ARBA00023002"/>
    </source>
</evidence>
<keyword evidence="3" id="KW-0560">Oxidoreductase</keyword>
<dbReference type="InterPro" id="IPR036884">
    <property type="entry name" value="2Fe-2S-bd_dom_sf"/>
</dbReference>
<dbReference type="SUPFAM" id="SSF54292">
    <property type="entry name" value="2Fe-2S ferredoxin-like"/>
    <property type="match status" value="1"/>
</dbReference>
<evidence type="ECO:0000256" key="4">
    <source>
        <dbReference type="ARBA" id="ARBA00023004"/>
    </source>
</evidence>
<dbReference type="InterPro" id="IPR051452">
    <property type="entry name" value="Diverse_Oxidoreductases"/>
</dbReference>
<keyword evidence="6" id="KW-0830">Ubiquinone</keyword>
<proteinExistence type="predicted"/>
<dbReference type="InterPro" id="IPR006058">
    <property type="entry name" value="2Fe2S_fd_BS"/>
</dbReference>
<evidence type="ECO:0000313" key="8">
    <source>
        <dbReference type="EMBL" id="MBN7825713.1"/>
    </source>
</evidence>
<keyword evidence="2" id="KW-0479">Metal-binding</keyword>
<dbReference type="InterPro" id="IPR002888">
    <property type="entry name" value="2Fe-2S-bd"/>
</dbReference>
<dbReference type="GO" id="GO:0051537">
    <property type="term" value="F:2 iron, 2 sulfur cluster binding"/>
    <property type="evidence" value="ECO:0007669"/>
    <property type="project" value="UniProtKB-KW"/>
</dbReference>
<dbReference type="Gene3D" id="3.10.20.30">
    <property type="match status" value="1"/>
</dbReference>
<accession>A0A939DNE3</accession>
<keyword evidence="9" id="KW-1185">Reference proteome</keyword>
<dbReference type="SUPFAM" id="SSF47741">
    <property type="entry name" value="CO dehydrogenase ISP C-domain like"/>
    <property type="match status" value="1"/>
</dbReference>
<dbReference type="Proteomes" id="UP000664654">
    <property type="component" value="Unassembled WGS sequence"/>
</dbReference>
<dbReference type="GO" id="GO:0046872">
    <property type="term" value="F:metal ion binding"/>
    <property type="evidence" value="ECO:0007669"/>
    <property type="project" value="UniProtKB-KW"/>
</dbReference>
<gene>
    <name evidence="8" type="ORF">J0A66_10805</name>
</gene>
<evidence type="ECO:0000259" key="7">
    <source>
        <dbReference type="PROSITE" id="PS51085"/>
    </source>
</evidence>
<comment type="caution">
    <text evidence="8">The sequence shown here is derived from an EMBL/GenBank/DDBJ whole genome shotgun (WGS) entry which is preliminary data.</text>
</comment>
<evidence type="ECO:0000256" key="6">
    <source>
        <dbReference type="ARBA" id="ARBA00023075"/>
    </source>
</evidence>
<dbReference type="InterPro" id="IPR012675">
    <property type="entry name" value="Beta-grasp_dom_sf"/>
</dbReference>
<name>A0A939DNE3_9ALTE</name>
<dbReference type="PROSITE" id="PS51085">
    <property type="entry name" value="2FE2S_FER_2"/>
    <property type="match status" value="1"/>
</dbReference>
<dbReference type="AlphaFoldDB" id="A0A939DNE3"/>
<keyword evidence="4" id="KW-0408">Iron</keyword>
<organism evidence="8 9">
    <name type="scientific">Bowmanella dokdonensis</name>
    <dbReference type="NCBI Taxonomy" id="751969"/>
    <lineage>
        <taxon>Bacteria</taxon>
        <taxon>Pseudomonadati</taxon>
        <taxon>Pseudomonadota</taxon>
        <taxon>Gammaproteobacteria</taxon>
        <taxon>Alteromonadales</taxon>
        <taxon>Alteromonadaceae</taxon>
        <taxon>Bowmanella</taxon>
    </lineage>
</organism>
<dbReference type="Gene3D" id="1.10.150.120">
    <property type="entry name" value="[2Fe-2S]-binding domain"/>
    <property type="match status" value="1"/>
</dbReference>
<dbReference type="EMBL" id="JAFKCV010000005">
    <property type="protein sequence ID" value="MBN7825713.1"/>
    <property type="molecule type" value="Genomic_DNA"/>
</dbReference>
<protein>
    <submittedName>
        <fullName evidence="8">(2Fe-2S)-binding protein</fullName>
    </submittedName>
</protein>
<evidence type="ECO:0000256" key="2">
    <source>
        <dbReference type="ARBA" id="ARBA00022723"/>
    </source>
</evidence>
<dbReference type="GO" id="GO:0016491">
    <property type="term" value="F:oxidoreductase activity"/>
    <property type="evidence" value="ECO:0007669"/>
    <property type="project" value="UniProtKB-KW"/>
</dbReference>
<dbReference type="RefSeq" id="WP_206573830.1">
    <property type="nucleotide sequence ID" value="NZ_JAFKCV010000005.1"/>
</dbReference>
<keyword evidence="5" id="KW-0411">Iron-sulfur</keyword>
<dbReference type="PANTHER" id="PTHR44379:SF2">
    <property type="entry name" value="BLR6218 PROTEIN"/>
    <property type="match status" value="1"/>
</dbReference>
<evidence type="ECO:0000256" key="5">
    <source>
        <dbReference type="ARBA" id="ARBA00023014"/>
    </source>
</evidence>
<dbReference type="Pfam" id="PF01799">
    <property type="entry name" value="Fer2_2"/>
    <property type="match status" value="1"/>
</dbReference>
<dbReference type="PANTHER" id="PTHR44379">
    <property type="entry name" value="OXIDOREDUCTASE WITH IRON-SULFUR SUBUNIT"/>
    <property type="match status" value="1"/>
</dbReference>
<evidence type="ECO:0000313" key="9">
    <source>
        <dbReference type="Proteomes" id="UP000664654"/>
    </source>
</evidence>